<dbReference type="InterPro" id="IPR057754">
    <property type="entry name" value="PI4-kinase_beta/PIK1_cat"/>
</dbReference>
<dbReference type="Proteomes" id="UP001363151">
    <property type="component" value="Unassembled WGS sequence"/>
</dbReference>
<evidence type="ECO:0000259" key="4">
    <source>
        <dbReference type="PROSITE" id="PS50290"/>
    </source>
</evidence>
<feature type="region of interest" description="Disordered" evidence="3">
    <location>
        <begin position="718"/>
        <end position="749"/>
    </location>
</feature>
<dbReference type="PROSITE" id="PS50290">
    <property type="entry name" value="PI3_4_KINASE_3"/>
    <property type="match status" value="1"/>
</dbReference>
<feature type="region of interest" description="Disordered" evidence="3">
    <location>
        <begin position="251"/>
        <end position="272"/>
    </location>
</feature>
<feature type="region of interest" description="Disordered" evidence="3">
    <location>
        <begin position="518"/>
        <end position="538"/>
    </location>
</feature>
<dbReference type="InterPro" id="IPR018936">
    <property type="entry name" value="PI3/4_kinase_CS"/>
</dbReference>
<dbReference type="SMART" id="SM00146">
    <property type="entry name" value="PI3Kc"/>
    <property type="match status" value="1"/>
</dbReference>
<dbReference type="InterPro" id="IPR000403">
    <property type="entry name" value="PI3/4_kinase_cat_dom"/>
</dbReference>
<organism evidence="5 6">
    <name type="scientific">Aureococcus anophagefferens</name>
    <name type="common">Harmful bloom alga</name>
    <dbReference type="NCBI Taxonomy" id="44056"/>
    <lineage>
        <taxon>Eukaryota</taxon>
        <taxon>Sar</taxon>
        <taxon>Stramenopiles</taxon>
        <taxon>Ochrophyta</taxon>
        <taxon>Pelagophyceae</taxon>
        <taxon>Pelagomonadales</taxon>
        <taxon>Pelagomonadaceae</taxon>
        <taxon>Aureococcus</taxon>
    </lineage>
</organism>
<dbReference type="SUPFAM" id="SSF56112">
    <property type="entry name" value="Protein kinase-like (PK-like)"/>
    <property type="match status" value="1"/>
</dbReference>
<keyword evidence="2" id="KW-0418">Kinase</keyword>
<dbReference type="CDD" id="cd05168">
    <property type="entry name" value="PI4Kc_III_beta"/>
    <property type="match status" value="1"/>
</dbReference>
<dbReference type="PROSITE" id="PS00915">
    <property type="entry name" value="PI3_4_KINASE_1"/>
    <property type="match status" value="1"/>
</dbReference>
<dbReference type="Gene3D" id="3.30.1010.10">
    <property type="entry name" value="Phosphatidylinositol 3-kinase Catalytic Subunit, Chain A, domain 4"/>
    <property type="match status" value="1"/>
</dbReference>
<evidence type="ECO:0000256" key="3">
    <source>
        <dbReference type="SAM" id="MobiDB-lite"/>
    </source>
</evidence>
<dbReference type="InterPro" id="IPR015433">
    <property type="entry name" value="PI3/4_kinase"/>
</dbReference>
<protein>
    <submittedName>
        <fullName evidence="5">1-phosphatidylinositol 4-kinase</fullName>
    </submittedName>
</protein>
<proteinExistence type="predicted"/>
<evidence type="ECO:0000256" key="2">
    <source>
        <dbReference type="ARBA" id="ARBA00022777"/>
    </source>
</evidence>
<dbReference type="Pfam" id="PF00454">
    <property type="entry name" value="PI3_PI4_kinase"/>
    <property type="match status" value="1"/>
</dbReference>
<feature type="domain" description="PI3K/PI4K catalytic" evidence="4">
    <location>
        <begin position="781"/>
        <end position="1053"/>
    </location>
</feature>
<evidence type="ECO:0000313" key="6">
    <source>
        <dbReference type="Proteomes" id="UP001363151"/>
    </source>
</evidence>
<comment type="caution">
    <text evidence="5">The sequence shown here is derived from an EMBL/GenBank/DDBJ whole genome shotgun (WGS) entry which is preliminary data.</text>
</comment>
<gene>
    <name evidence="5" type="primary">PI4KB</name>
    <name evidence="5" type="ORF">SO694_00176023</name>
</gene>
<feature type="region of interest" description="Disordered" evidence="3">
    <location>
        <begin position="567"/>
        <end position="596"/>
    </location>
</feature>
<dbReference type="InterPro" id="IPR036940">
    <property type="entry name" value="PI3/4_kinase_cat_sf"/>
</dbReference>
<sequence length="1069" mass="112822">MEGSLVKNNTTGGAEYSRKVFCVLMGYTLWEFDTEADARAGLWPRAEADVIGVSPAPSNSSTLRSTMVSMTSSRSATDAALTFVYTTTAGERVCAVAPSAGECDRWQVALTLGVELLLLTGLAEGAGGAATCVPHEPPQPDASASHCAASGAAFGYTVARHTCAASGRAFAAAHMAPAPLPLPGIGLGHAAKLSDACAQAQQLLNASRCRARLLAAAAHGADLEQTLERKFKADRKPLWLLHKDQLDAPPPAPLLSLDGSAPPPPPANTRDEAAKAACGILLSDAPLSDPEYLALFNTCREAARDAADRSYDAYVAQVLDGMRGDAAALIDDGDAAFARDQDVLRSRLPSSSHGVAVRDVLVALLHALATLGVAPAEPVVDLSAPESPGGKAKQYFETDRLGSSSGLRRPPCVPPDDVLAREMRFVRAMCDVAEAMRSVEHGNRPARLKKELEALPRRTPLAHSPINATYVVTESGARSLHLGRVARIPPNEGHVFKTKARAPTLMLLETVDDPKAGADLPARAASPSPLVGGSDSDTSDDVVALELLEQTRASERDKELAELLAKQLGDVAPEPEDGEPVSPGTPRGRPALSASAMKRVCSVPSIVDAACGSDDEGPQRDDDGDEPGDRTPPPPRRVASATTLSVLAEGETPREGDDDAASQPEKRSVSPVPPPDFGSESGEAFASEPVASGSRDRAEVVRALRKKPALGLKIERLSSITGPGLGGGGSPEAAESEGVDGAADAPEKPDELLGDVVVVPSPEPEGAPKKKWVPGFGEPWVDKRERIRRSSPIGGEPTWNLVSCIVKSNDDLRQEVCALQIIAACNDAFEAAGLGGDETGLWLRHYSIVPTGASTGIIETMADAVSLDGLKKAKEFTTLKHHFHVAHGGDGSLRHAKARKAFVSSMAAYSLVCHLLGLKDRHNGNILLDSFGHVIHIDFGFLLGQAPGGSFSLERVPFKLTAEHVDAMGGWSSDGFADFVVLLACGFAALQKHASKILHLVEIMAKDSPFPCFKNGPACVDKMRAKLKLHFTTKEQVAHHVAELVRQSYNAYGTRQYDSFQYLTNGIYS</sequence>
<dbReference type="PANTHER" id="PTHR10048">
    <property type="entry name" value="PHOSPHATIDYLINOSITOL KINASE"/>
    <property type="match status" value="1"/>
</dbReference>
<accession>A0ABR1FGP1</accession>
<evidence type="ECO:0000256" key="1">
    <source>
        <dbReference type="ARBA" id="ARBA00022679"/>
    </source>
</evidence>
<evidence type="ECO:0000313" key="5">
    <source>
        <dbReference type="EMBL" id="KAK7230491.1"/>
    </source>
</evidence>
<dbReference type="EMBL" id="JBBJCI010000429">
    <property type="protein sequence ID" value="KAK7230491.1"/>
    <property type="molecule type" value="Genomic_DNA"/>
</dbReference>
<reference evidence="5 6" key="1">
    <citation type="submission" date="2024-03" db="EMBL/GenBank/DDBJ databases">
        <title>Aureococcus anophagefferens CCMP1851 and Kratosvirus quantuckense: Draft genome of a second virus-susceptible host strain in the model system.</title>
        <authorList>
            <person name="Chase E."/>
            <person name="Truchon A.R."/>
            <person name="Schepens W."/>
            <person name="Wilhelm S.W."/>
        </authorList>
    </citation>
    <scope>NUCLEOTIDE SEQUENCE [LARGE SCALE GENOMIC DNA]</scope>
    <source>
        <strain evidence="5 6">CCMP1851</strain>
    </source>
</reference>
<dbReference type="PROSITE" id="PS00916">
    <property type="entry name" value="PI3_4_KINASE_2"/>
    <property type="match status" value="1"/>
</dbReference>
<dbReference type="Gene3D" id="1.10.1070.11">
    <property type="entry name" value="Phosphatidylinositol 3-/4-kinase, catalytic domain"/>
    <property type="match status" value="1"/>
</dbReference>
<name>A0ABR1FGP1_AURAN</name>
<feature type="region of interest" description="Disordered" evidence="3">
    <location>
        <begin position="608"/>
        <end position="700"/>
    </location>
</feature>
<dbReference type="PANTHER" id="PTHR10048:SF22">
    <property type="entry name" value="PHOSPHATIDYLINOSITOL 4-KINASE BETA"/>
    <property type="match status" value="1"/>
</dbReference>
<keyword evidence="6" id="KW-1185">Reference proteome</keyword>
<dbReference type="InterPro" id="IPR011009">
    <property type="entry name" value="Kinase-like_dom_sf"/>
</dbReference>
<keyword evidence="1" id="KW-0808">Transferase</keyword>